<evidence type="ECO:0000313" key="11">
    <source>
        <dbReference type="EMBL" id="GLQ17259.1"/>
    </source>
</evidence>
<protein>
    <recommendedName>
        <fullName evidence="9">Epoxyqueuosine reductase</fullName>
        <ecNumber evidence="9">1.17.99.6</ecNumber>
    </recommendedName>
    <alternativeName>
        <fullName evidence="9">Queuosine biosynthesis protein QueG</fullName>
    </alternativeName>
</protein>
<evidence type="ECO:0000256" key="3">
    <source>
        <dbReference type="ARBA" id="ARBA00022694"/>
    </source>
</evidence>
<evidence type="ECO:0000256" key="4">
    <source>
        <dbReference type="ARBA" id="ARBA00022723"/>
    </source>
</evidence>
<dbReference type="Pfam" id="PF08331">
    <property type="entry name" value="QueG_DUF1730"/>
    <property type="match status" value="1"/>
</dbReference>
<feature type="binding site" evidence="9">
    <location>
        <position position="194"/>
    </location>
    <ligand>
        <name>[4Fe-4S] cluster</name>
        <dbReference type="ChEBI" id="CHEBI:49883"/>
        <label>1</label>
    </ligand>
</feature>
<proteinExistence type="inferred from homology"/>
<feature type="binding site" evidence="9">
    <location>
        <position position="134"/>
    </location>
    <ligand>
        <name>cob(II)alamin</name>
        <dbReference type="ChEBI" id="CHEBI:16304"/>
    </ligand>
</feature>
<feature type="binding site" evidence="9">
    <location>
        <position position="198"/>
    </location>
    <ligand>
        <name>[4Fe-4S] cluster</name>
        <dbReference type="ChEBI" id="CHEBI:49883"/>
        <label>2</label>
    </ligand>
</feature>
<dbReference type="EMBL" id="BSNI01000002">
    <property type="protein sequence ID" value="GLQ17259.1"/>
    <property type="molecule type" value="Genomic_DNA"/>
</dbReference>
<dbReference type="InterPro" id="IPR017900">
    <property type="entry name" value="4Fe4S_Fe_S_CS"/>
</dbReference>
<dbReference type="Gene3D" id="3.30.70.20">
    <property type="match status" value="1"/>
</dbReference>
<dbReference type="PROSITE" id="PS51379">
    <property type="entry name" value="4FE4S_FER_2"/>
    <property type="match status" value="1"/>
</dbReference>
<dbReference type="InterPro" id="IPR017896">
    <property type="entry name" value="4Fe4S_Fe-S-bd"/>
</dbReference>
<dbReference type="InterPro" id="IPR013542">
    <property type="entry name" value="QueG_DUF1730"/>
</dbReference>
<feature type="binding site" evidence="9">
    <location>
        <position position="59"/>
    </location>
    <ligand>
        <name>cob(II)alamin</name>
        <dbReference type="ChEBI" id="CHEBI:16304"/>
    </ligand>
</feature>
<feature type="binding site" evidence="9">
    <location>
        <begin position="241"/>
        <end position="242"/>
    </location>
    <ligand>
        <name>cob(II)alamin</name>
        <dbReference type="ChEBI" id="CHEBI:16304"/>
    </ligand>
</feature>
<keyword evidence="5 9" id="KW-0671">Queuosine biosynthesis</keyword>
<keyword evidence="6 9" id="KW-0560">Oxidoreductase</keyword>
<comment type="cofactor">
    <cofactor evidence="9">
        <name>[4Fe-4S] cluster</name>
        <dbReference type="ChEBI" id="CHEBI:49883"/>
    </cofactor>
    <text evidence="9">Binds 2 [4Fe-4S] clusters per monomer.</text>
</comment>
<comment type="cofactor">
    <cofactor evidence="9">
        <name>cob(II)alamin</name>
        <dbReference type="ChEBI" id="CHEBI:16304"/>
    </cofactor>
</comment>
<keyword evidence="1 9" id="KW-0004">4Fe-4S</keyword>
<dbReference type="PROSITE" id="PS00198">
    <property type="entry name" value="4FE4S_FER_1"/>
    <property type="match status" value="1"/>
</dbReference>
<reference evidence="11" key="1">
    <citation type="journal article" date="2014" name="Int. J. Syst. Evol. Microbiol.">
        <title>Complete genome of a new Firmicutes species belonging to the dominant human colonic microbiota ('Ruminococcus bicirculans') reveals two chromosomes and a selective capacity to utilize plant glucans.</title>
        <authorList>
            <consortium name="NISC Comparative Sequencing Program"/>
            <person name="Wegmann U."/>
            <person name="Louis P."/>
            <person name="Goesmann A."/>
            <person name="Henrissat B."/>
            <person name="Duncan S.H."/>
            <person name="Flint H.J."/>
        </authorList>
    </citation>
    <scope>NUCLEOTIDE SEQUENCE</scope>
    <source>
        <strain evidence="11">NBRC 107169</strain>
    </source>
</reference>
<feature type="binding site" evidence="9">
    <location>
        <position position="169"/>
    </location>
    <ligand>
        <name>cob(II)alamin</name>
        <dbReference type="ChEBI" id="CHEBI:16304"/>
    </ligand>
</feature>
<comment type="similarity">
    <text evidence="9">Belongs to the QueG family.</text>
</comment>
<evidence type="ECO:0000256" key="5">
    <source>
        <dbReference type="ARBA" id="ARBA00022785"/>
    </source>
</evidence>
<reference evidence="11" key="2">
    <citation type="submission" date="2023-01" db="EMBL/GenBank/DDBJ databases">
        <title>Draft genome sequence of Maritalea porphyrae strain NBRC 107169.</title>
        <authorList>
            <person name="Sun Q."/>
            <person name="Mori K."/>
        </authorList>
    </citation>
    <scope>NUCLEOTIDE SEQUENCE</scope>
    <source>
        <strain evidence="11">NBRC 107169</strain>
    </source>
</reference>
<keyword evidence="7 9" id="KW-0408">Iron</keyword>
<comment type="subcellular location">
    <subcellularLocation>
        <location evidence="9">Cytoplasm</location>
    </subcellularLocation>
</comment>
<comment type="function">
    <text evidence="9">Catalyzes the conversion of epoxyqueuosine (oQ) to queuosine (Q), which is a hypermodified base found in the wobble positions of tRNA(Asp), tRNA(Asn), tRNA(His) and tRNA(Tyr).</text>
</comment>
<keyword evidence="3 9" id="KW-0819">tRNA processing</keyword>
<sequence length="372" mass="41618">MATDKLIVELKARAEKLGFVQFGIGPADAPESWQQNLTNAISEQWHGDMEWMAETLDRRISPKALWPEAKSAIVLAYNYTPDSNPMDMLAQTDKGIVSVYARNKDYHDIIKGKLKEIAGVLARRGEAEVKVFVDTAPLMEKPLAQQAGIGWQGKHTVLVSKSEGCWLFLGTILTDLELENTAPEIDHCGSCTRCLDICPTNAFPAPYKLDARKCIAYLTNEFKGVIPQEFRKPIGNRIYGCDDCLAVCPWNKFAKTTADQKLQMRDDLRSPDLIELAKLDDEAFRKFFSGSPVKRLGRDAFLRNVLIAMGNAAGHEMSEHIEPHTSDKNPIVRGAAIWALKQHLSENAFDRYKVRALKGETDDTVIAEWHGT</sequence>
<feature type="binding site" evidence="9">
    <location>
        <position position="248"/>
    </location>
    <ligand>
        <name>[4Fe-4S] cluster</name>
        <dbReference type="ChEBI" id="CHEBI:49883"/>
        <label>1</label>
    </ligand>
</feature>
<dbReference type="EC" id="1.17.99.6" evidence="9"/>
<feature type="binding site" evidence="9">
    <location>
        <position position="214"/>
    </location>
    <ligand>
        <name>[4Fe-4S] cluster</name>
        <dbReference type="ChEBI" id="CHEBI:49883"/>
        <label>2</label>
    </ligand>
</feature>
<dbReference type="PANTHER" id="PTHR30002">
    <property type="entry name" value="EPOXYQUEUOSINE REDUCTASE"/>
    <property type="match status" value="1"/>
</dbReference>
<feature type="domain" description="4Fe-4S ferredoxin-type" evidence="10">
    <location>
        <begin position="181"/>
        <end position="208"/>
    </location>
</feature>
<comment type="catalytic activity">
    <reaction evidence="9">
        <text>epoxyqueuosine(34) in tRNA + AH2 = queuosine(34) in tRNA + A + H2O</text>
        <dbReference type="Rhea" id="RHEA:32159"/>
        <dbReference type="Rhea" id="RHEA-COMP:18571"/>
        <dbReference type="Rhea" id="RHEA-COMP:18582"/>
        <dbReference type="ChEBI" id="CHEBI:13193"/>
        <dbReference type="ChEBI" id="CHEBI:15377"/>
        <dbReference type="ChEBI" id="CHEBI:17499"/>
        <dbReference type="ChEBI" id="CHEBI:194431"/>
        <dbReference type="ChEBI" id="CHEBI:194443"/>
        <dbReference type="EC" id="1.17.99.6"/>
    </reaction>
</comment>
<dbReference type="NCBIfam" id="TIGR00276">
    <property type="entry name" value="tRNA epoxyqueuosine(34) reductase QueG"/>
    <property type="match status" value="1"/>
</dbReference>
<feature type="active site" description="Proton donor" evidence="9">
    <location>
        <position position="134"/>
    </location>
</feature>
<feature type="binding site" evidence="9">
    <location>
        <position position="223"/>
    </location>
    <ligand>
        <name>tRNA</name>
        <dbReference type="ChEBI" id="CHEBI:17843"/>
    </ligand>
</feature>
<organism evidence="11 12">
    <name type="scientific">Maritalea porphyrae</name>
    <dbReference type="NCBI Taxonomy" id="880732"/>
    <lineage>
        <taxon>Bacteria</taxon>
        <taxon>Pseudomonadati</taxon>
        <taxon>Pseudomonadota</taxon>
        <taxon>Alphaproteobacteria</taxon>
        <taxon>Hyphomicrobiales</taxon>
        <taxon>Devosiaceae</taxon>
        <taxon>Maritalea</taxon>
    </lineage>
</organism>
<keyword evidence="8 9" id="KW-0411">Iron-sulfur</keyword>
<keyword evidence="4 9" id="KW-0479">Metal-binding</keyword>
<feature type="binding site" evidence="9">
    <location>
        <position position="188"/>
    </location>
    <ligand>
        <name>[4Fe-4S] cluster</name>
        <dbReference type="ChEBI" id="CHEBI:49883"/>
        <label>1</label>
    </ligand>
</feature>
<feature type="binding site" evidence="9">
    <location>
        <position position="158"/>
    </location>
    <ligand>
        <name>cob(II)alamin</name>
        <dbReference type="ChEBI" id="CHEBI:16304"/>
    </ligand>
</feature>
<comment type="caution">
    <text evidence="11">The sequence shown here is derived from an EMBL/GenBank/DDBJ whole genome shotgun (WGS) entry which is preliminary data.</text>
</comment>
<comment type="pathway">
    <text evidence="9">tRNA modification; tRNA-queuosine biosynthesis.</text>
</comment>
<evidence type="ECO:0000256" key="1">
    <source>
        <dbReference type="ARBA" id="ARBA00022485"/>
    </source>
</evidence>
<keyword evidence="9" id="KW-0170">Cobalt</keyword>
<evidence type="ECO:0000313" key="12">
    <source>
        <dbReference type="Proteomes" id="UP001161405"/>
    </source>
</evidence>
<dbReference type="InterPro" id="IPR004453">
    <property type="entry name" value="QueG"/>
</dbReference>
<keyword evidence="2 9" id="KW-0963">Cytoplasm</keyword>
<dbReference type="Proteomes" id="UP001161405">
    <property type="component" value="Unassembled WGS sequence"/>
</dbReference>
<keyword evidence="12" id="KW-1185">Reference proteome</keyword>
<comment type="subunit">
    <text evidence="9">Monomer.</text>
</comment>
<keyword evidence="9" id="KW-0846">Cobalamin</keyword>
<feature type="binding site" evidence="9">
    <location>
        <position position="191"/>
    </location>
    <ligand>
        <name>[4Fe-4S] cluster</name>
        <dbReference type="ChEBI" id="CHEBI:49883"/>
        <label>1</label>
    </ligand>
</feature>
<dbReference type="SUPFAM" id="SSF46548">
    <property type="entry name" value="alpha-helical ferredoxin"/>
    <property type="match status" value="1"/>
</dbReference>
<evidence type="ECO:0000256" key="9">
    <source>
        <dbReference type="HAMAP-Rule" id="MF_00916"/>
    </source>
</evidence>
<comment type="caution">
    <text evidence="9">Lacks conserved residue(s) required for the propagation of feature annotation.</text>
</comment>
<evidence type="ECO:0000256" key="8">
    <source>
        <dbReference type="ARBA" id="ARBA00023014"/>
    </source>
</evidence>
<dbReference type="Pfam" id="PF13484">
    <property type="entry name" value="Fer4_16"/>
    <property type="match status" value="1"/>
</dbReference>
<name>A0ABQ5UQU6_9HYPH</name>
<feature type="binding site" evidence="9">
    <location>
        <position position="244"/>
    </location>
    <ligand>
        <name>[4Fe-4S] cluster</name>
        <dbReference type="ChEBI" id="CHEBI:49883"/>
        <label>2</label>
    </ligand>
</feature>
<evidence type="ECO:0000256" key="7">
    <source>
        <dbReference type="ARBA" id="ARBA00023004"/>
    </source>
</evidence>
<feature type="binding site" evidence="9">
    <location>
        <position position="241"/>
    </location>
    <ligand>
        <name>[4Fe-4S] cluster</name>
        <dbReference type="ChEBI" id="CHEBI:49883"/>
        <label>2</label>
    </ligand>
</feature>
<dbReference type="RefSeq" id="WP_284363257.1">
    <property type="nucleotide sequence ID" value="NZ_BSNI01000002.1"/>
</dbReference>
<dbReference type="PANTHER" id="PTHR30002:SF4">
    <property type="entry name" value="EPOXYQUEUOSINE REDUCTASE"/>
    <property type="match status" value="1"/>
</dbReference>
<evidence type="ECO:0000256" key="6">
    <source>
        <dbReference type="ARBA" id="ARBA00023002"/>
    </source>
</evidence>
<accession>A0ABQ5UQU6</accession>
<dbReference type="HAMAP" id="MF_00916">
    <property type="entry name" value="QueG"/>
    <property type="match status" value="1"/>
</dbReference>
<gene>
    <name evidence="9 11" type="primary">queG</name>
    <name evidence="11" type="ORF">GCM10007879_15080</name>
</gene>
<evidence type="ECO:0000259" key="10">
    <source>
        <dbReference type="PROSITE" id="PS51379"/>
    </source>
</evidence>
<evidence type="ECO:0000256" key="2">
    <source>
        <dbReference type="ARBA" id="ARBA00022490"/>
    </source>
</evidence>